<dbReference type="InterPro" id="IPR004279">
    <property type="entry name" value="Perilipin"/>
</dbReference>
<evidence type="ECO:0000256" key="4">
    <source>
        <dbReference type="SAM" id="MobiDB-lite"/>
    </source>
</evidence>
<feature type="non-terminal residue" evidence="5">
    <location>
        <position position="1"/>
    </location>
</feature>
<dbReference type="EMBL" id="CAAE01006552">
    <property type="protein sequence ID" value="CAF89198.1"/>
    <property type="molecule type" value="Genomic_DNA"/>
</dbReference>
<feature type="region of interest" description="Disordered" evidence="4">
    <location>
        <begin position="41"/>
        <end position="78"/>
    </location>
</feature>
<feature type="region of interest" description="Disordered" evidence="4">
    <location>
        <begin position="154"/>
        <end position="258"/>
    </location>
</feature>
<dbReference type="KEGG" id="tng:GSTEN00003013G001"/>
<comment type="caution">
    <text evidence="5">The sequence shown here is derived from an EMBL/GenBank/DDBJ whole genome shotgun (WGS) entry which is preliminary data.</text>
</comment>
<evidence type="ECO:0000256" key="2">
    <source>
        <dbReference type="ARBA" id="ARBA00006311"/>
    </source>
</evidence>
<feature type="compositionally biased region" description="Low complexity" evidence="4">
    <location>
        <begin position="225"/>
        <end position="240"/>
    </location>
</feature>
<dbReference type="PANTHER" id="PTHR14024:SF25">
    <property type="entry name" value="PERILIPIN-2"/>
    <property type="match status" value="1"/>
</dbReference>
<gene>
    <name evidence="5" type="ORF">GSTENG00003013001</name>
</gene>
<dbReference type="GO" id="GO:0019915">
    <property type="term" value="P:lipid storage"/>
    <property type="evidence" value="ECO:0007669"/>
    <property type="project" value="TreeGrafter"/>
</dbReference>
<keyword evidence="3" id="KW-0551">Lipid droplet</keyword>
<evidence type="ECO:0000256" key="1">
    <source>
        <dbReference type="ARBA" id="ARBA00004502"/>
    </source>
</evidence>
<dbReference type="GO" id="GO:0010890">
    <property type="term" value="P:positive regulation of triglyceride storage"/>
    <property type="evidence" value="ECO:0007669"/>
    <property type="project" value="TreeGrafter"/>
</dbReference>
<dbReference type="GO" id="GO:0005811">
    <property type="term" value="C:lipid droplet"/>
    <property type="evidence" value="ECO:0007669"/>
    <property type="project" value="UniProtKB-SubCell"/>
</dbReference>
<dbReference type="AlphaFoldDB" id="Q4TD34"/>
<dbReference type="OrthoDB" id="376826at2759"/>
<evidence type="ECO:0000256" key="3">
    <source>
        <dbReference type="ARBA" id="ARBA00022677"/>
    </source>
</evidence>
<proteinExistence type="inferred from homology"/>
<organism evidence="5">
    <name type="scientific">Tetraodon nigroviridis</name>
    <name type="common">Spotted green pufferfish</name>
    <name type="synonym">Chelonodon nigroviridis</name>
    <dbReference type="NCBI Taxonomy" id="99883"/>
    <lineage>
        <taxon>Eukaryota</taxon>
        <taxon>Metazoa</taxon>
        <taxon>Chordata</taxon>
        <taxon>Craniata</taxon>
        <taxon>Vertebrata</taxon>
        <taxon>Euteleostomi</taxon>
        <taxon>Actinopterygii</taxon>
        <taxon>Neopterygii</taxon>
        <taxon>Teleostei</taxon>
        <taxon>Neoteleostei</taxon>
        <taxon>Acanthomorphata</taxon>
        <taxon>Eupercaria</taxon>
        <taxon>Tetraodontiformes</taxon>
        <taxon>Tetradontoidea</taxon>
        <taxon>Tetraodontidae</taxon>
        <taxon>Tetraodon</taxon>
    </lineage>
</organism>
<dbReference type="Pfam" id="PF03036">
    <property type="entry name" value="Perilipin"/>
    <property type="match status" value="2"/>
</dbReference>
<reference evidence="5" key="1">
    <citation type="journal article" date="2004" name="Nature">
        <title>Genome duplication in the teleost fish Tetraodon nigroviridis reveals the early vertebrate proto-karyotype.</title>
        <authorList>
            <person name="Jaillon O."/>
            <person name="Aury J.-M."/>
            <person name="Brunet F."/>
            <person name="Petit J.-L."/>
            <person name="Stange-Thomann N."/>
            <person name="Mauceli E."/>
            <person name="Bouneau L."/>
            <person name="Fischer C."/>
            <person name="Ozouf-Costaz C."/>
            <person name="Bernot A."/>
            <person name="Nicaud S."/>
            <person name="Jaffe D."/>
            <person name="Fisher S."/>
            <person name="Lutfalla G."/>
            <person name="Dossat C."/>
            <person name="Segurens B."/>
            <person name="Dasilva C."/>
            <person name="Salanoubat M."/>
            <person name="Levy M."/>
            <person name="Boudet N."/>
            <person name="Castellano S."/>
            <person name="Anthouard V."/>
            <person name="Jubin C."/>
            <person name="Castelli V."/>
            <person name="Katinka M."/>
            <person name="Vacherie B."/>
            <person name="Biemont C."/>
            <person name="Skalli Z."/>
            <person name="Cattolico L."/>
            <person name="Poulain J."/>
            <person name="De Berardinis V."/>
            <person name="Cruaud C."/>
            <person name="Duprat S."/>
            <person name="Brottier P."/>
            <person name="Coutanceau J.-P."/>
            <person name="Gouzy J."/>
            <person name="Parra G."/>
            <person name="Lardier G."/>
            <person name="Chapple C."/>
            <person name="McKernan K.J."/>
            <person name="McEwan P."/>
            <person name="Bosak S."/>
            <person name="Kellis M."/>
            <person name="Volff J.-N."/>
            <person name="Guigo R."/>
            <person name="Zody M.C."/>
            <person name="Mesirov J."/>
            <person name="Lindblad-Toh K."/>
            <person name="Birren B."/>
            <person name="Nusbaum C."/>
            <person name="Kahn D."/>
            <person name="Robinson-Rechavi M."/>
            <person name="Laudet V."/>
            <person name="Schachter V."/>
            <person name="Quetier F."/>
            <person name="Saurin W."/>
            <person name="Scarpelli C."/>
            <person name="Wincker P."/>
            <person name="Lander E.S."/>
            <person name="Weissenbach J."/>
            <person name="Roest Crollius H."/>
        </authorList>
    </citation>
    <scope>NUCLEOTIDE SEQUENCE [LARGE SCALE GENOMIC DNA]</scope>
</reference>
<accession>Q4TD34</accession>
<name>Q4TD34_TETNG</name>
<sequence length="338" mass="35748">PGQSLVERVSSLPLVSSTYGLVWSVYAGTKHTHPYLRTCARRPSRARAPGLGRARHRLPHPPPAGAADRRRQPPGLQGLDRIERTLPILQRPPEQIVSSAKDAVSDTLSSAVERTRAVVLGSRLVRLVSSGVDTALSTSESLVDQYLPGTEDEELDPVRQAEHPWSQPDAGLAVEVHWSQPRTGSRRRGGVWEPGTGPLPEPAAPDHLPGPGLQPAGPAGPAGPAPAGGAAGAPGRPSGADQGVPGPRHGLHGQQHTAQLAGGALLSPHGRHGNAHSRALLPALLPGAGVAPSAGRLLIRQAFRCLQKPPFYRCNEFSRWFQEPSGSPVTPERLLFFN</sequence>
<dbReference type="PANTHER" id="PTHR14024">
    <property type="entry name" value="PERILIPIN"/>
    <property type="match status" value="1"/>
</dbReference>
<protein>
    <submittedName>
        <fullName evidence="5">(spotted green pufferfish) hypothetical protein</fullName>
    </submittedName>
</protein>
<reference evidence="5" key="2">
    <citation type="submission" date="2004-02" db="EMBL/GenBank/DDBJ databases">
        <authorList>
            <consortium name="Genoscope"/>
            <consortium name="Whitehead Institute Centre for Genome Research"/>
        </authorList>
    </citation>
    <scope>NUCLEOTIDE SEQUENCE</scope>
</reference>
<evidence type="ECO:0000313" key="5">
    <source>
        <dbReference type="EMBL" id="CAF89198.1"/>
    </source>
</evidence>
<comment type="subcellular location">
    <subcellularLocation>
        <location evidence="1">Lipid droplet</location>
    </subcellularLocation>
</comment>
<comment type="similarity">
    <text evidence="2">Belongs to the perilipin family.</text>
</comment>
<dbReference type="Gene3D" id="3.30.720.170">
    <property type="entry name" value="Perilipin, alpha-beta domain"/>
    <property type="match status" value="1"/>
</dbReference>
<feature type="compositionally biased region" description="Low complexity" evidence="4">
    <location>
        <begin position="209"/>
        <end position="219"/>
    </location>
</feature>
<dbReference type="GO" id="GO:0005829">
    <property type="term" value="C:cytosol"/>
    <property type="evidence" value="ECO:0007669"/>
    <property type="project" value="TreeGrafter"/>
</dbReference>